<proteinExistence type="predicted"/>
<evidence type="ECO:0000313" key="3">
    <source>
        <dbReference type="EMBL" id="ASP19088.1"/>
    </source>
</evidence>
<keyword evidence="1" id="KW-0732">Signal</keyword>
<name>A0A222DZG0_9RHOB</name>
<dbReference type="InterPro" id="IPR007730">
    <property type="entry name" value="SPOR-like_dom"/>
</dbReference>
<dbReference type="KEGG" id="aht:ANTHELSMS3_00367"/>
<dbReference type="Pfam" id="PF05036">
    <property type="entry name" value="SPOR"/>
    <property type="match status" value="1"/>
</dbReference>
<reference evidence="3 4" key="1">
    <citation type="submission" date="2017-07" db="EMBL/GenBank/DDBJ databases">
        <title>Genome Sequence of Antarctobacter heliothermus Strain SMS3 Isolated from a culture of the Diatom Skeletonema marinoi.</title>
        <authorList>
            <person name="Topel M."/>
            <person name="Pinder M.I.M."/>
            <person name="Johansson O.N."/>
            <person name="Kourtchenko O."/>
            <person name="Godhe A."/>
            <person name="Clarke A.K."/>
        </authorList>
    </citation>
    <scope>NUCLEOTIDE SEQUENCE [LARGE SCALE GENOMIC DNA]</scope>
    <source>
        <strain evidence="3 4">SMS3</strain>
    </source>
</reference>
<dbReference type="InterPro" id="IPR036680">
    <property type="entry name" value="SPOR-like_sf"/>
</dbReference>
<protein>
    <submittedName>
        <fullName evidence="3">Sporulation related domain protein</fullName>
    </submittedName>
</protein>
<feature type="chain" id="PRO_5012329886" evidence="1">
    <location>
        <begin position="26"/>
        <end position="410"/>
    </location>
</feature>
<dbReference type="SUPFAM" id="SSF110997">
    <property type="entry name" value="Sporulation related repeat"/>
    <property type="match status" value="1"/>
</dbReference>
<dbReference type="GO" id="GO:0042834">
    <property type="term" value="F:peptidoglycan binding"/>
    <property type="evidence" value="ECO:0007669"/>
    <property type="project" value="InterPro"/>
</dbReference>
<evidence type="ECO:0000313" key="4">
    <source>
        <dbReference type="Proteomes" id="UP000203589"/>
    </source>
</evidence>
<organism evidence="3 4">
    <name type="scientific">Antarctobacter heliothermus</name>
    <dbReference type="NCBI Taxonomy" id="74033"/>
    <lineage>
        <taxon>Bacteria</taxon>
        <taxon>Pseudomonadati</taxon>
        <taxon>Pseudomonadota</taxon>
        <taxon>Alphaproteobacteria</taxon>
        <taxon>Rhodobacterales</taxon>
        <taxon>Roseobacteraceae</taxon>
        <taxon>Antarctobacter</taxon>
    </lineage>
</organism>
<dbReference type="Gene3D" id="3.30.70.1070">
    <property type="entry name" value="Sporulation related repeat"/>
    <property type="match status" value="1"/>
</dbReference>
<evidence type="ECO:0000256" key="1">
    <source>
        <dbReference type="SAM" id="SignalP"/>
    </source>
</evidence>
<dbReference type="PROSITE" id="PS51724">
    <property type="entry name" value="SPOR"/>
    <property type="match status" value="1"/>
</dbReference>
<dbReference type="OrthoDB" id="7843142at2"/>
<feature type="domain" description="SPOR" evidence="2">
    <location>
        <begin position="337"/>
        <end position="410"/>
    </location>
</feature>
<dbReference type="RefSeq" id="WP_094033383.1">
    <property type="nucleotide sequence ID" value="NZ_CP022540.1"/>
</dbReference>
<feature type="signal peptide" evidence="1">
    <location>
        <begin position="1"/>
        <end position="25"/>
    </location>
</feature>
<dbReference type="EMBL" id="CP022540">
    <property type="protein sequence ID" value="ASP19088.1"/>
    <property type="molecule type" value="Genomic_DNA"/>
</dbReference>
<gene>
    <name evidence="3" type="ORF">ANTHELSMS3_00367</name>
</gene>
<dbReference type="Proteomes" id="UP000203589">
    <property type="component" value="Chromosome"/>
</dbReference>
<accession>A0A222DZG0</accession>
<dbReference type="AlphaFoldDB" id="A0A222DZG0"/>
<keyword evidence="4" id="KW-1185">Reference proteome</keyword>
<evidence type="ECO:0000259" key="2">
    <source>
        <dbReference type="PROSITE" id="PS51724"/>
    </source>
</evidence>
<sequence>MTLKSFSFIALLISGFGISSLPLHAQSASRDVPVNFPPTSYTGSQFVDNRGCVYVRAGFDGAVTWVPRVSRQRQQICGQTPTFGGRTAAAPAAPVPTATKPVQIIATPPVKAATPAPARVQATTTAPAPKVVRRTVVRAAKPVAAQPPRVVRRVPAAAPVAKAPVKVVPKTVVQGKYPCVNGETFRVVNGMKLRASCGPQTAPHVTIVRRGEAPAPGKNVYYNKNSWEGSSLTLPPETRIVPKHVLEQHDPQVAYVPEGYSPAWEDDRLNSYRAWQTVKGHQDTQEIWTNTVPRKLVTQARRHEVKPPVVVGRTTSPLPLTPVVTTRSSAPKAASEPKVKTGRWIEIGAFTTADKARAAAHRLQSSGLTVRMGSHKNLSLLRVGPYASYDQLQTALRRVHSTGYTQAYIR</sequence>